<dbReference type="AlphaFoldDB" id="E6QJ40"/>
<accession>E6QJ40</accession>
<proteinExistence type="predicted"/>
<comment type="caution">
    <text evidence="1">The sequence shown here is derived from an EMBL/GenBank/DDBJ whole genome shotgun (WGS) entry which is preliminary data.</text>
</comment>
<reference evidence="1" key="1">
    <citation type="submission" date="2009-10" db="EMBL/GenBank/DDBJ databases">
        <title>Diversity of trophic interactions inside an arsenic-rich microbial ecosystem.</title>
        <authorList>
            <person name="Bertin P.N."/>
            <person name="Heinrich-Salmeron A."/>
            <person name="Pelletier E."/>
            <person name="Goulhen-Chollet F."/>
            <person name="Arsene-Ploetze F."/>
            <person name="Gallien S."/>
            <person name="Calteau A."/>
            <person name="Vallenet D."/>
            <person name="Casiot C."/>
            <person name="Chane-Woon-Ming B."/>
            <person name="Giloteaux L."/>
            <person name="Barakat M."/>
            <person name="Bonnefoy V."/>
            <person name="Bruneel O."/>
            <person name="Chandler M."/>
            <person name="Cleiss J."/>
            <person name="Duran R."/>
            <person name="Elbaz-Poulichet F."/>
            <person name="Fonknechten N."/>
            <person name="Lauga B."/>
            <person name="Mornico D."/>
            <person name="Ortet P."/>
            <person name="Schaeffer C."/>
            <person name="Siguier P."/>
            <person name="Alexander Thil Smith A."/>
            <person name="Van Dorsselaer A."/>
            <person name="Weissenbach J."/>
            <person name="Medigue C."/>
            <person name="Le Paslier D."/>
        </authorList>
    </citation>
    <scope>NUCLEOTIDE SEQUENCE</scope>
</reference>
<organism evidence="1">
    <name type="scientific">mine drainage metagenome</name>
    <dbReference type="NCBI Taxonomy" id="410659"/>
    <lineage>
        <taxon>unclassified sequences</taxon>
        <taxon>metagenomes</taxon>
        <taxon>ecological metagenomes</taxon>
    </lineage>
</organism>
<name>E6QJ40_9ZZZZ</name>
<dbReference type="EMBL" id="CABQ01000083">
    <property type="protein sequence ID" value="CBI07256.1"/>
    <property type="molecule type" value="Genomic_DNA"/>
</dbReference>
<gene>
    <name evidence="1" type="ORF">CARN6_0584</name>
</gene>
<protein>
    <submittedName>
        <fullName evidence="1">Putative oxidoreductase KpLE2 phage-like element</fullName>
    </submittedName>
</protein>
<evidence type="ECO:0000313" key="1">
    <source>
        <dbReference type="EMBL" id="CBI07256.1"/>
    </source>
</evidence>
<sequence length="28" mass="3267">MEFIDGPLLVFEWVAGNNFPEDRIITNE</sequence>